<gene>
    <name evidence="2" type="ORF">ECPE_LOCUS1099</name>
</gene>
<dbReference type="EMBL" id="UZAN01005315">
    <property type="protein sequence ID" value="VDP33240.1"/>
    <property type="molecule type" value="Genomic_DNA"/>
</dbReference>
<dbReference type="AlphaFoldDB" id="A0A183A2B4"/>
<dbReference type="OrthoDB" id="418242at2759"/>
<dbReference type="WBParaSite" id="ECPE_0000109901-mRNA-1">
    <property type="protein sequence ID" value="ECPE_0000109901-mRNA-1"/>
    <property type="gene ID" value="ECPE_0000109901"/>
</dbReference>
<reference evidence="4" key="1">
    <citation type="submission" date="2016-06" db="UniProtKB">
        <authorList>
            <consortium name="WormBaseParasite"/>
        </authorList>
    </citation>
    <scope>IDENTIFICATION</scope>
</reference>
<evidence type="ECO:0000313" key="4">
    <source>
        <dbReference type="WBParaSite" id="ECPE_0000109901-mRNA-1"/>
    </source>
</evidence>
<name>A0A183A2B4_9TREM</name>
<feature type="region of interest" description="Disordered" evidence="1">
    <location>
        <begin position="195"/>
        <end position="220"/>
    </location>
</feature>
<organism evidence="4">
    <name type="scientific">Echinostoma caproni</name>
    <dbReference type="NCBI Taxonomy" id="27848"/>
    <lineage>
        <taxon>Eukaryota</taxon>
        <taxon>Metazoa</taxon>
        <taxon>Spiralia</taxon>
        <taxon>Lophotrochozoa</taxon>
        <taxon>Platyhelminthes</taxon>
        <taxon>Trematoda</taxon>
        <taxon>Digenea</taxon>
        <taxon>Plagiorchiida</taxon>
        <taxon>Echinostomata</taxon>
        <taxon>Echinostomatoidea</taxon>
        <taxon>Echinostomatidae</taxon>
        <taxon>Echinostoma</taxon>
    </lineage>
</organism>
<dbReference type="Proteomes" id="UP000272942">
    <property type="component" value="Unassembled WGS sequence"/>
</dbReference>
<evidence type="ECO:0000313" key="2">
    <source>
        <dbReference type="EMBL" id="VDP33240.1"/>
    </source>
</evidence>
<proteinExistence type="predicted"/>
<evidence type="ECO:0000256" key="1">
    <source>
        <dbReference type="SAM" id="MobiDB-lite"/>
    </source>
</evidence>
<evidence type="ECO:0000313" key="3">
    <source>
        <dbReference type="Proteomes" id="UP000272942"/>
    </source>
</evidence>
<feature type="compositionally biased region" description="Basic and acidic residues" evidence="1">
    <location>
        <begin position="211"/>
        <end position="220"/>
    </location>
</feature>
<reference evidence="2 3" key="2">
    <citation type="submission" date="2018-11" db="EMBL/GenBank/DDBJ databases">
        <authorList>
            <consortium name="Pathogen Informatics"/>
        </authorList>
    </citation>
    <scope>NUCLEOTIDE SEQUENCE [LARGE SCALE GENOMIC DNA]</scope>
    <source>
        <strain evidence="2 3">Egypt</strain>
    </source>
</reference>
<protein>
    <submittedName>
        <fullName evidence="2 4">Uncharacterized protein</fullName>
    </submittedName>
</protein>
<feature type="compositionally biased region" description="Polar residues" evidence="1">
    <location>
        <begin position="195"/>
        <end position="210"/>
    </location>
</feature>
<keyword evidence="3" id="KW-1185">Reference proteome</keyword>
<sequence>MPRPLLMEDLIDGIVSVVRCQLEGVVCRPSSNGRANNHQLGFTEKHLWNFACECVGFRTSQLMVVLSSLVRFQPNRFTDNLVIRLTELGLTVPLHCLTSGQSMERDPRRLSVSVMRKLLHSSSTNLSARSDHKNNPMPSFPVGPSRLWLFVWPDRLQRASLALLSGLYGQYEAHRKLIVDEIFRTLLSQCILTSNPNPGQEETPSIVNSSADKRAARTFR</sequence>
<accession>A0A183A2B4</accession>